<evidence type="ECO:0000256" key="1">
    <source>
        <dbReference type="ARBA" id="ARBA00008791"/>
    </source>
</evidence>
<dbReference type="PANTHER" id="PTHR46268">
    <property type="entry name" value="STRESS RESPONSE PROTEIN NHAX"/>
    <property type="match status" value="1"/>
</dbReference>
<feature type="domain" description="UspA" evidence="2">
    <location>
        <begin position="1"/>
        <end position="138"/>
    </location>
</feature>
<dbReference type="CDD" id="cd00293">
    <property type="entry name" value="USP-like"/>
    <property type="match status" value="1"/>
</dbReference>
<keyword evidence="4" id="KW-1185">Reference proteome</keyword>
<dbReference type="RefSeq" id="WP_188978571.1">
    <property type="nucleotide sequence ID" value="NZ_BMPG01000002.1"/>
</dbReference>
<evidence type="ECO:0000259" key="2">
    <source>
        <dbReference type="Pfam" id="PF00582"/>
    </source>
</evidence>
<dbReference type="SUPFAM" id="SSF52402">
    <property type="entry name" value="Adenine nucleotide alpha hydrolases-like"/>
    <property type="match status" value="1"/>
</dbReference>
<dbReference type="PANTHER" id="PTHR46268:SF6">
    <property type="entry name" value="UNIVERSAL STRESS PROTEIN UP12"/>
    <property type="match status" value="1"/>
</dbReference>
<evidence type="ECO:0000313" key="4">
    <source>
        <dbReference type="Proteomes" id="UP000607197"/>
    </source>
</evidence>
<dbReference type="PRINTS" id="PR01438">
    <property type="entry name" value="UNVRSLSTRESS"/>
</dbReference>
<dbReference type="InterPro" id="IPR006015">
    <property type="entry name" value="Universal_stress_UspA"/>
</dbReference>
<dbReference type="InterPro" id="IPR014729">
    <property type="entry name" value="Rossmann-like_a/b/a_fold"/>
</dbReference>
<dbReference type="OrthoDB" id="105697at2157"/>
<reference evidence="3" key="1">
    <citation type="journal article" date="2014" name="Int. J. Syst. Evol. Microbiol.">
        <title>Complete genome sequence of Corynebacterium casei LMG S-19264T (=DSM 44701T), isolated from a smear-ripened cheese.</title>
        <authorList>
            <consortium name="US DOE Joint Genome Institute (JGI-PGF)"/>
            <person name="Walter F."/>
            <person name="Albersmeier A."/>
            <person name="Kalinowski J."/>
            <person name="Ruckert C."/>
        </authorList>
    </citation>
    <scope>NUCLEOTIDE SEQUENCE</scope>
    <source>
        <strain evidence="3">JCM 19596</strain>
    </source>
</reference>
<comment type="similarity">
    <text evidence="1">Belongs to the universal stress protein A family.</text>
</comment>
<organism evidence="3 4">
    <name type="scientific">Halocalculus aciditolerans</name>
    <dbReference type="NCBI Taxonomy" id="1383812"/>
    <lineage>
        <taxon>Archaea</taxon>
        <taxon>Methanobacteriati</taxon>
        <taxon>Methanobacteriota</taxon>
        <taxon>Stenosarchaea group</taxon>
        <taxon>Halobacteria</taxon>
        <taxon>Halobacteriales</taxon>
        <taxon>Halobacteriaceae</taxon>
        <taxon>Halocalculus</taxon>
    </lineage>
</organism>
<dbReference type="EMBL" id="BMPG01000002">
    <property type="protein sequence ID" value="GGL62198.1"/>
    <property type="molecule type" value="Genomic_DNA"/>
</dbReference>
<dbReference type="Proteomes" id="UP000607197">
    <property type="component" value="Unassembled WGS sequence"/>
</dbReference>
<evidence type="ECO:0000313" key="3">
    <source>
        <dbReference type="EMBL" id="GGL62198.1"/>
    </source>
</evidence>
<sequence>MYNRVLVPVDGSDPSNRAVSEALALAGHLGSAVVFLYAVDFDGIPADSYTPTLADRLHGYGAEVVADAAERAKRAGVTAETAVVEGTPHRVIVDTARDRDADLIVMGTHGRTGLEHVLLGSVTERVVRASAVPVLTVHDRRDDADLDEE</sequence>
<dbReference type="AlphaFoldDB" id="A0A830FCV3"/>
<gene>
    <name evidence="3" type="ORF">GCM10009039_20400</name>
</gene>
<accession>A0A830FCV3</accession>
<proteinExistence type="inferred from homology"/>
<name>A0A830FCV3_9EURY</name>
<dbReference type="Gene3D" id="3.40.50.620">
    <property type="entry name" value="HUPs"/>
    <property type="match status" value="1"/>
</dbReference>
<dbReference type="Pfam" id="PF00582">
    <property type="entry name" value="Usp"/>
    <property type="match status" value="1"/>
</dbReference>
<protein>
    <submittedName>
        <fullName evidence="3">Universal stress protein UspA</fullName>
    </submittedName>
</protein>
<reference evidence="3" key="2">
    <citation type="submission" date="2020-09" db="EMBL/GenBank/DDBJ databases">
        <authorList>
            <person name="Sun Q."/>
            <person name="Ohkuma M."/>
        </authorList>
    </citation>
    <scope>NUCLEOTIDE SEQUENCE</scope>
    <source>
        <strain evidence="3">JCM 19596</strain>
    </source>
</reference>
<dbReference type="InterPro" id="IPR006016">
    <property type="entry name" value="UspA"/>
</dbReference>
<comment type="caution">
    <text evidence="3">The sequence shown here is derived from an EMBL/GenBank/DDBJ whole genome shotgun (WGS) entry which is preliminary data.</text>
</comment>